<dbReference type="CDD" id="cd12797">
    <property type="entry name" value="M23_peptidase"/>
    <property type="match status" value="1"/>
</dbReference>
<keyword evidence="5" id="KW-1185">Reference proteome</keyword>
<keyword evidence="1" id="KW-0175">Coiled coil</keyword>
<evidence type="ECO:0000313" key="5">
    <source>
        <dbReference type="Proteomes" id="UP000028302"/>
    </source>
</evidence>
<dbReference type="FunFam" id="2.70.70.10:FF:000003">
    <property type="entry name" value="Murein hydrolase activator EnvC"/>
    <property type="match status" value="1"/>
</dbReference>
<protein>
    <submittedName>
        <fullName evidence="4">Peptidase M23B</fullName>
    </submittedName>
</protein>
<feature type="domain" description="M23ase beta-sheet core" evidence="3">
    <location>
        <begin position="287"/>
        <end position="380"/>
    </location>
</feature>
<dbReference type="SUPFAM" id="SSF51261">
    <property type="entry name" value="Duplicated hybrid motif"/>
    <property type="match status" value="1"/>
</dbReference>
<dbReference type="InterPro" id="IPR016047">
    <property type="entry name" value="M23ase_b-sheet_dom"/>
</dbReference>
<dbReference type="Proteomes" id="UP000028302">
    <property type="component" value="Unassembled WGS sequence"/>
</dbReference>
<dbReference type="PANTHER" id="PTHR21666:SF270">
    <property type="entry name" value="MUREIN HYDROLASE ACTIVATOR ENVC"/>
    <property type="match status" value="1"/>
</dbReference>
<name>A0A084IIK4_SALHC</name>
<keyword evidence="2" id="KW-0732">Signal</keyword>
<reference evidence="4 5" key="1">
    <citation type="submission" date="2013-03" db="EMBL/GenBank/DDBJ databases">
        <title>Salinisphaera hydrothermalis C41B8 Genome Sequencing.</title>
        <authorList>
            <person name="Li C."/>
            <person name="Lai Q."/>
            <person name="Shao Z."/>
        </authorList>
    </citation>
    <scope>NUCLEOTIDE SEQUENCE [LARGE SCALE GENOMIC DNA]</scope>
    <source>
        <strain evidence="4 5">C41B8</strain>
    </source>
</reference>
<evidence type="ECO:0000256" key="2">
    <source>
        <dbReference type="SAM" id="SignalP"/>
    </source>
</evidence>
<feature type="coiled-coil region" evidence="1">
    <location>
        <begin position="30"/>
        <end position="124"/>
    </location>
</feature>
<dbReference type="AlphaFoldDB" id="A0A084IIK4"/>
<dbReference type="PANTHER" id="PTHR21666">
    <property type="entry name" value="PEPTIDASE-RELATED"/>
    <property type="match status" value="1"/>
</dbReference>
<dbReference type="InterPro" id="IPR011055">
    <property type="entry name" value="Dup_hybrid_motif"/>
</dbReference>
<dbReference type="Gene3D" id="6.10.250.3150">
    <property type="match status" value="1"/>
</dbReference>
<feature type="signal peptide" evidence="2">
    <location>
        <begin position="1"/>
        <end position="24"/>
    </location>
</feature>
<dbReference type="Pfam" id="PF01551">
    <property type="entry name" value="Peptidase_M23"/>
    <property type="match status" value="1"/>
</dbReference>
<dbReference type="Gene3D" id="2.70.70.10">
    <property type="entry name" value="Glucose Permease (Domain IIA)"/>
    <property type="match status" value="1"/>
</dbReference>
<dbReference type="EMBL" id="APNK01000027">
    <property type="protein sequence ID" value="KEZ76538.1"/>
    <property type="molecule type" value="Genomic_DNA"/>
</dbReference>
<dbReference type="STRING" id="1304275.C41B8_14465"/>
<comment type="caution">
    <text evidence="4">The sequence shown here is derived from an EMBL/GenBank/DDBJ whole genome shotgun (WGS) entry which is preliminary data.</text>
</comment>
<organism evidence="4 5">
    <name type="scientific">Salinisphaera hydrothermalis (strain C41B8)</name>
    <dbReference type="NCBI Taxonomy" id="1304275"/>
    <lineage>
        <taxon>Bacteria</taxon>
        <taxon>Pseudomonadati</taxon>
        <taxon>Pseudomonadota</taxon>
        <taxon>Gammaproteobacteria</taxon>
        <taxon>Salinisphaerales</taxon>
        <taxon>Salinisphaeraceae</taxon>
        <taxon>Salinisphaera</taxon>
    </lineage>
</organism>
<dbReference type="InterPro" id="IPR050570">
    <property type="entry name" value="Cell_wall_metabolism_enzyme"/>
</dbReference>
<evidence type="ECO:0000259" key="3">
    <source>
        <dbReference type="Pfam" id="PF01551"/>
    </source>
</evidence>
<dbReference type="OrthoDB" id="9784703at2"/>
<accession>A0A084IIK4</accession>
<dbReference type="RefSeq" id="WP_051883579.1">
    <property type="nucleotide sequence ID" value="NZ_APNK01000027.1"/>
</dbReference>
<gene>
    <name evidence="4" type="ORF">C41B8_14465</name>
</gene>
<evidence type="ECO:0000256" key="1">
    <source>
        <dbReference type="SAM" id="Coils"/>
    </source>
</evidence>
<proteinExistence type="predicted"/>
<feature type="coiled-coil region" evidence="1">
    <location>
        <begin position="160"/>
        <end position="246"/>
    </location>
</feature>
<dbReference type="eggNOG" id="COG4942">
    <property type="taxonomic scope" value="Bacteria"/>
</dbReference>
<feature type="chain" id="PRO_5001776432" evidence="2">
    <location>
        <begin position="25"/>
        <end position="386"/>
    </location>
</feature>
<evidence type="ECO:0000313" key="4">
    <source>
        <dbReference type="EMBL" id="KEZ76538.1"/>
    </source>
</evidence>
<dbReference type="GO" id="GO:0004222">
    <property type="term" value="F:metalloendopeptidase activity"/>
    <property type="evidence" value="ECO:0007669"/>
    <property type="project" value="TreeGrafter"/>
</dbReference>
<sequence>MRLTHVLGATLLALSILAPAASLADDSSRAAHARAELSALRNRIAKVRKQIASDSNQRSDLSDALAKAQSRISATRKRLDSLDHDIAEHKKRIARLKQQRDAERDNLSDELEALRAQVRSAYETGRMSRMRLLLSGASPDRIGRMLNYYQYFSDAQSKQVAHLKTVLSRLASKQQSLENERAQLADQRAARAKTLDSLEASEKKQKATLAALDRQLSSHRSSLSDMRDQEAQLKKLLNSVQTQLSNLPPVPSGVPFYKLKGRMHPPVPAKNVLARYGQTKNGGPLRWQGEWFAAPQGTPVHAVAGGRVVYVGYMKGYGLIVIIDHGHGYYSLYGHAAASYVDVGDAVSTGQPIATAGHSGGHNKNGIYFEIRHGQDPVNPSRWLAG</sequence>